<dbReference type="GO" id="GO:0003700">
    <property type="term" value="F:DNA-binding transcription factor activity"/>
    <property type="evidence" value="ECO:0007669"/>
    <property type="project" value="InterPro"/>
</dbReference>
<evidence type="ECO:0000256" key="2">
    <source>
        <dbReference type="ARBA" id="ARBA00023125"/>
    </source>
</evidence>
<reference evidence="5 6" key="1">
    <citation type="submission" date="2021-10" db="EMBL/GenBank/DDBJ databases">
        <title>Anaerobic single-cell dispensing facilitates the cultivation of human gut bacteria.</title>
        <authorList>
            <person name="Afrizal A."/>
        </authorList>
    </citation>
    <scope>NUCLEOTIDE SEQUENCE [LARGE SCALE GENOMIC DNA]</scope>
    <source>
        <strain evidence="5 6">CLA-AA-H270</strain>
    </source>
</reference>
<dbReference type="SUPFAM" id="SSF46689">
    <property type="entry name" value="Homeodomain-like"/>
    <property type="match status" value="2"/>
</dbReference>
<dbReference type="PROSITE" id="PS00041">
    <property type="entry name" value="HTH_ARAC_FAMILY_1"/>
    <property type="match status" value="1"/>
</dbReference>
<gene>
    <name evidence="5" type="ORF">LKD22_01865</name>
</gene>
<dbReference type="PANTHER" id="PTHR43280:SF28">
    <property type="entry name" value="HTH-TYPE TRANSCRIPTIONAL ACTIVATOR RHAS"/>
    <property type="match status" value="1"/>
</dbReference>
<evidence type="ECO:0000256" key="3">
    <source>
        <dbReference type="ARBA" id="ARBA00023163"/>
    </source>
</evidence>
<accession>A0AAW4VSJ3</accession>
<keyword evidence="2" id="KW-0238">DNA-binding</keyword>
<feature type="domain" description="HTH araC/xylS-type" evidence="4">
    <location>
        <begin position="180"/>
        <end position="278"/>
    </location>
</feature>
<dbReference type="Gene3D" id="1.10.10.60">
    <property type="entry name" value="Homeodomain-like"/>
    <property type="match status" value="2"/>
</dbReference>
<keyword evidence="3" id="KW-0804">Transcription</keyword>
<evidence type="ECO:0000259" key="4">
    <source>
        <dbReference type="PROSITE" id="PS01124"/>
    </source>
</evidence>
<dbReference type="PRINTS" id="PR00032">
    <property type="entry name" value="HTHARAC"/>
</dbReference>
<dbReference type="RefSeq" id="WP_118284584.1">
    <property type="nucleotide sequence ID" value="NZ_DBEZDI010000142.1"/>
</dbReference>
<evidence type="ECO:0000313" key="5">
    <source>
        <dbReference type="EMBL" id="MCC2175887.1"/>
    </source>
</evidence>
<keyword evidence="1" id="KW-0805">Transcription regulation</keyword>
<dbReference type="Proteomes" id="UP001298753">
    <property type="component" value="Unassembled WGS sequence"/>
</dbReference>
<dbReference type="InterPro" id="IPR018062">
    <property type="entry name" value="HTH_AraC-typ_CS"/>
</dbReference>
<dbReference type="InterPro" id="IPR018060">
    <property type="entry name" value="HTH_AraC"/>
</dbReference>
<dbReference type="InterPro" id="IPR003313">
    <property type="entry name" value="AraC-bd"/>
</dbReference>
<keyword evidence="6" id="KW-1185">Reference proteome</keyword>
<dbReference type="EMBL" id="JAJEPX010000002">
    <property type="protein sequence ID" value="MCC2175887.1"/>
    <property type="molecule type" value="Genomic_DNA"/>
</dbReference>
<dbReference type="Pfam" id="PF12833">
    <property type="entry name" value="HTH_18"/>
    <property type="match status" value="1"/>
</dbReference>
<dbReference type="Pfam" id="PF02311">
    <property type="entry name" value="AraC_binding"/>
    <property type="match status" value="1"/>
</dbReference>
<dbReference type="PANTHER" id="PTHR43280">
    <property type="entry name" value="ARAC-FAMILY TRANSCRIPTIONAL REGULATOR"/>
    <property type="match status" value="1"/>
</dbReference>
<dbReference type="PROSITE" id="PS01124">
    <property type="entry name" value="HTH_ARAC_FAMILY_2"/>
    <property type="match status" value="1"/>
</dbReference>
<evidence type="ECO:0000256" key="1">
    <source>
        <dbReference type="ARBA" id="ARBA00023015"/>
    </source>
</evidence>
<proteinExistence type="predicted"/>
<dbReference type="Gene3D" id="2.60.120.10">
    <property type="entry name" value="Jelly Rolls"/>
    <property type="match status" value="1"/>
</dbReference>
<protein>
    <submittedName>
        <fullName evidence="5">AraC family transcriptional regulator</fullName>
    </submittedName>
</protein>
<dbReference type="GO" id="GO:0043565">
    <property type="term" value="F:sequence-specific DNA binding"/>
    <property type="evidence" value="ECO:0007669"/>
    <property type="project" value="InterPro"/>
</dbReference>
<dbReference type="InterPro" id="IPR037923">
    <property type="entry name" value="HTH-like"/>
</dbReference>
<dbReference type="InterPro" id="IPR009057">
    <property type="entry name" value="Homeodomain-like_sf"/>
</dbReference>
<organism evidence="5 6">
    <name type="scientific">Agathobaculum butyriciproducens</name>
    <dbReference type="NCBI Taxonomy" id="1628085"/>
    <lineage>
        <taxon>Bacteria</taxon>
        <taxon>Bacillati</taxon>
        <taxon>Bacillota</taxon>
        <taxon>Clostridia</taxon>
        <taxon>Eubacteriales</taxon>
        <taxon>Butyricicoccaceae</taxon>
        <taxon>Agathobaculum</taxon>
    </lineage>
</organism>
<dbReference type="SUPFAM" id="SSF51215">
    <property type="entry name" value="Regulatory protein AraC"/>
    <property type="match status" value="1"/>
</dbReference>
<dbReference type="SMART" id="SM00342">
    <property type="entry name" value="HTH_ARAC"/>
    <property type="match status" value="1"/>
</dbReference>
<dbReference type="AlphaFoldDB" id="A0AAW4VSJ3"/>
<dbReference type="InterPro" id="IPR014710">
    <property type="entry name" value="RmlC-like_jellyroll"/>
</dbReference>
<dbReference type="GeneID" id="98660747"/>
<comment type="caution">
    <text evidence="5">The sequence shown here is derived from an EMBL/GenBank/DDBJ whole genome shotgun (WGS) entry which is preliminary data.</text>
</comment>
<evidence type="ECO:0000313" key="6">
    <source>
        <dbReference type="Proteomes" id="UP001298753"/>
    </source>
</evidence>
<sequence length="283" mass="31721">MIQCFVKKEYEAPFGLTQMPRLFSVSRTDEKASAHPRVMHAHDDLVEIVLVRGGESRYFVGGTPYEARRGDLFIFNSRVVHDEPSGPDRPVATSSLALGGLAVPGLRENTLIAEDSCPVCRLTEPQTVRLEHLYDVLYNELTEGNDDGAHHLLLAILTLVQQFRATAAEGSTHSGNAFAQRIKDYIDKHFADEFSLQQMADALHVSPYYLAHICKEVTGYSPLQYVLRRRIGEAQTLLITTDLPVTRIASQVGYDNPSHFNAQFSKAVGMAPRTFRKEYVFHK</sequence>
<dbReference type="InterPro" id="IPR020449">
    <property type="entry name" value="Tscrpt_reg_AraC-type_HTH"/>
</dbReference>
<name>A0AAW4VSJ3_9FIRM</name>